<reference evidence="1" key="1">
    <citation type="submission" date="2014-09" db="EMBL/GenBank/DDBJ databases">
        <authorList>
            <person name="Magalhaes I.L.F."/>
            <person name="Oliveira U."/>
            <person name="Santos F.R."/>
            <person name="Vidigal T.H.D.A."/>
            <person name="Brescovit A.D."/>
            <person name="Santos A.J."/>
        </authorList>
    </citation>
    <scope>NUCLEOTIDE SEQUENCE</scope>
    <source>
        <tissue evidence="1">Shoot tissue taken approximately 20 cm above the soil surface</tissue>
    </source>
</reference>
<proteinExistence type="predicted"/>
<reference evidence="1" key="2">
    <citation type="journal article" date="2015" name="Data Brief">
        <title>Shoot transcriptome of the giant reed, Arundo donax.</title>
        <authorList>
            <person name="Barrero R.A."/>
            <person name="Guerrero F.D."/>
            <person name="Moolhuijzen P."/>
            <person name="Goolsby J.A."/>
            <person name="Tidwell J."/>
            <person name="Bellgard S.E."/>
            <person name="Bellgard M.I."/>
        </authorList>
    </citation>
    <scope>NUCLEOTIDE SEQUENCE</scope>
    <source>
        <tissue evidence="1">Shoot tissue taken approximately 20 cm above the soil surface</tissue>
    </source>
</reference>
<sequence>MRTTDGEPTGLLVDTAMKLVFYVIQKVSIDERRYALLRASRHALMRGGG</sequence>
<dbReference type="EMBL" id="GBRH01170724">
    <property type="protein sequence ID" value="JAE27172.1"/>
    <property type="molecule type" value="Transcribed_RNA"/>
</dbReference>
<protein>
    <submittedName>
        <fullName evidence="1">LAF3</fullName>
    </submittedName>
</protein>
<organism evidence="1">
    <name type="scientific">Arundo donax</name>
    <name type="common">Giant reed</name>
    <name type="synonym">Donax arundinaceus</name>
    <dbReference type="NCBI Taxonomy" id="35708"/>
    <lineage>
        <taxon>Eukaryota</taxon>
        <taxon>Viridiplantae</taxon>
        <taxon>Streptophyta</taxon>
        <taxon>Embryophyta</taxon>
        <taxon>Tracheophyta</taxon>
        <taxon>Spermatophyta</taxon>
        <taxon>Magnoliopsida</taxon>
        <taxon>Liliopsida</taxon>
        <taxon>Poales</taxon>
        <taxon>Poaceae</taxon>
        <taxon>PACMAD clade</taxon>
        <taxon>Arundinoideae</taxon>
        <taxon>Arundineae</taxon>
        <taxon>Arundo</taxon>
    </lineage>
</organism>
<dbReference type="AlphaFoldDB" id="A0A0A9GRW8"/>
<accession>A0A0A9GRW8</accession>
<name>A0A0A9GRW8_ARUDO</name>
<evidence type="ECO:0000313" key="1">
    <source>
        <dbReference type="EMBL" id="JAE27172.1"/>
    </source>
</evidence>